<proteinExistence type="predicted"/>
<keyword evidence="2" id="KW-1185">Reference proteome</keyword>
<evidence type="ECO:0008006" key="3">
    <source>
        <dbReference type="Google" id="ProtNLM"/>
    </source>
</evidence>
<sequence length="86" mass="9863">MKRLVQRSRSFELLCGLTLNEFGTLAQQLEPLWLRAHRTSLLRDGRQRRIGAGYTGLEKLCPKHEVIVPLMRRVLTGSQVFMIVDG</sequence>
<dbReference type="EMBL" id="BMPP01000043">
    <property type="protein sequence ID" value="GGK43677.1"/>
    <property type="molecule type" value="Genomic_DNA"/>
</dbReference>
<gene>
    <name evidence="1" type="ORF">GCM10008955_41770</name>
</gene>
<comment type="caution">
    <text evidence="1">The sequence shown here is derived from an EMBL/GenBank/DDBJ whole genome shotgun (WGS) entry which is preliminary data.</text>
</comment>
<dbReference type="RefSeq" id="WP_189012272.1">
    <property type="nucleotide sequence ID" value="NZ_BMPP01000043.1"/>
</dbReference>
<name>A0ABQ2F3A2_9DEIO</name>
<reference evidence="2" key="1">
    <citation type="journal article" date="2019" name="Int. J. Syst. Evol. Microbiol.">
        <title>The Global Catalogue of Microorganisms (GCM) 10K type strain sequencing project: providing services to taxonomists for standard genome sequencing and annotation.</title>
        <authorList>
            <consortium name="The Broad Institute Genomics Platform"/>
            <consortium name="The Broad Institute Genome Sequencing Center for Infectious Disease"/>
            <person name="Wu L."/>
            <person name="Ma J."/>
        </authorList>
    </citation>
    <scope>NUCLEOTIDE SEQUENCE [LARGE SCALE GENOMIC DNA]</scope>
    <source>
        <strain evidence="2">JCM 30331</strain>
    </source>
</reference>
<organism evidence="1 2">
    <name type="scientific">Deinococcus malanensis</name>
    <dbReference type="NCBI Taxonomy" id="1706855"/>
    <lineage>
        <taxon>Bacteria</taxon>
        <taxon>Thermotogati</taxon>
        <taxon>Deinococcota</taxon>
        <taxon>Deinococci</taxon>
        <taxon>Deinococcales</taxon>
        <taxon>Deinococcaceae</taxon>
        <taxon>Deinococcus</taxon>
    </lineage>
</organism>
<evidence type="ECO:0000313" key="1">
    <source>
        <dbReference type="EMBL" id="GGK43677.1"/>
    </source>
</evidence>
<dbReference type="Proteomes" id="UP000647587">
    <property type="component" value="Unassembled WGS sequence"/>
</dbReference>
<evidence type="ECO:0000313" key="2">
    <source>
        <dbReference type="Proteomes" id="UP000647587"/>
    </source>
</evidence>
<protein>
    <recommendedName>
        <fullName evidence="3">Transposase</fullName>
    </recommendedName>
</protein>
<accession>A0ABQ2F3A2</accession>